<keyword evidence="1" id="KW-0067">ATP-binding</keyword>
<keyword evidence="1" id="KW-0547">Nucleotide-binding</keyword>
<dbReference type="Proteomes" id="UP000823618">
    <property type="component" value="Unassembled WGS sequence"/>
</dbReference>
<dbReference type="GO" id="GO:0005524">
    <property type="term" value="F:ATP binding"/>
    <property type="evidence" value="ECO:0007669"/>
    <property type="project" value="UniProtKB-KW"/>
</dbReference>
<dbReference type="EMBL" id="JADIML010000084">
    <property type="protein sequence ID" value="MBO8462887.1"/>
    <property type="molecule type" value="Genomic_DNA"/>
</dbReference>
<evidence type="ECO:0000313" key="1">
    <source>
        <dbReference type="EMBL" id="MBO8462887.1"/>
    </source>
</evidence>
<name>A0A9D9N781_9FIRM</name>
<organism evidence="1 2">
    <name type="scientific">Candidatus Scybalomonas excrementavium</name>
    <dbReference type="NCBI Taxonomy" id="2840943"/>
    <lineage>
        <taxon>Bacteria</taxon>
        <taxon>Bacillati</taxon>
        <taxon>Bacillota</taxon>
        <taxon>Clostridia</taxon>
        <taxon>Lachnospirales</taxon>
        <taxon>Lachnospiraceae</taxon>
        <taxon>Lachnospiraceae incertae sedis</taxon>
        <taxon>Candidatus Scybalomonas</taxon>
    </lineage>
</organism>
<protein>
    <submittedName>
        <fullName evidence="1">ABC transporter ATP-binding protein</fullName>
    </submittedName>
</protein>
<evidence type="ECO:0000313" key="2">
    <source>
        <dbReference type="Proteomes" id="UP000823618"/>
    </source>
</evidence>
<comment type="caution">
    <text evidence="1">The sequence shown here is derived from an EMBL/GenBank/DDBJ whole genome shotgun (WGS) entry which is preliminary data.</text>
</comment>
<gene>
    <name evidence="1" type="ORF">IAC13_03025</name>
</gene>
<dbReference type="AlphaFoldDB" id="A0A9D9N781"/>
<feature type="non-terminal residue" evidence="1">
    <location>
        <position position="1"/>
    </location>
</feature>
<accession>A0A9D9N781</accession>
<sequence>GDIIEQGNHEELLARGGFYEKLYNSQFEEVEESA</sequence>
<reference evidence="1" key="2">
    <citation type="journal article" date="2021" name="PeerJ">
        <title>Extensive microbial diversity within the chicken gut microbiome revealed by metagenomics and culture.</title>
        <authorList>
            <person name="Gilroy R."/>
            <person name="Ravi A."/>
            <person name="Getino M."/>
            <person name="Pursley I."/>
            <person name="Horton D.L."/>
            <person name="Alikhan N.F."/>
            <person name="Baker D."/>
            <person name="Gharbi K."/>
            <person name="Hall N."/>
            <person name="Watson M."/>
            <person name="Adriaenssens E.M."/>
            <person name="Foster-Nyarko E."/>
            <person name="Jarju S."/>
            <person name="Secka A."/>
            <person name="Antonio M."/>
            <person name="Oren A."/>
            <person name="Chaudhuri R.R."/>
            <person name="La Ragione R."/>
            <person name="Hildebrand F."/>
            <person name="Pallen M.J."/>
        </authorList>
    </citation>
    <scope>NUCLEOTIDE SEQUENCE</scope>
    <source>
        <strain evidence="1">E3-2379</strain>
    </source>
</reference>
<proteinExistence type="predicted"/>
<reference evidence="1" key="1">
    <citation type="submission" date="2020-10" db="EMBL/GenBank/DDBJ databases">
        <authorList>
            <person name="Gilroy R."/>
        </authorList>
    </citation>
    <scope>NUCLEOTIDE SEQUENCE</scope>
    <source>
        <strain evidence="1">E3-2379</strain>
    </source>
</reference>